<dbReference type="AlphaFoldDB" id="U1MRL0"/>
<name>U1MRL0_9EURY</name>
<dbReference type="Proteomes" id="UP000030649">
    <property type="component" value="Unassembled WGS sequence"/>
</dbReference>
<sequence>MSSITNIIWETALDVSYVSESAGELTISAVL</sequence>
<organism evidence="1 2">
    <name type="scientific">Haloquadratum walsbyi J07HQW1</name>
    <dbReference type="NCBI Taxonomy" id="1238424"/>
    <lineage>
        <taxon>Archaea</taxon>
        <taxon>Methanobacteriati</taxon>
        <taxon>Methanobacteriota</taxon>
        <taxon>Stenosarchaea group</taxon>
        <taxon>Halobacteria</taxon>
        <taxon>Halobacteriales</taxon>
        <taxon>Haloferacaceae</taxon>
        <taxon>Haloquadratum</taxon>
    </lineage>
</organism>
<dbReference type="EMBL" id="KE356560">
    <property type="protein sequence ID" value="ERG92754.1"/>
    <property type="molecule type" value="Genomic_DNA"/>
</dbReference>
<proteinExistence type="predicted"/>
<evidence type="ECO:0000313" key="1">
    <source>
        <dbReference type="EMBL" id="ERG92754.1"/>
    </source>
</evidence>
<dbReference type="HOGENOM" id="CLU_3394502_0_0_2"/>
<protein>
    <submittedName>
        <fullName evidence="1">Uncharacterized protein</fullName>
    </submittedName>
</protein>
<evidence type="ECO:0000313" key="2">
    <source>
        <dbReference type="Proteomes" id="UP000030649"/>
    </source>
</evidence>
<accession>U1MRL0</accession>
<gene>
    <name evidence="1" type="ORF">J07HQW1_02801</name>
</gene>
<reference evidence="1 2" key="1">
    <citation type="journal article" date="2013" name="PLoS ONE">
        <title>Assembly-driven community genomics of a hypersaline microbial ecosystem.</title>
        <authorList>
            <person name="Podell S."/>
            <person name="Ugalde J.A."/>
            <person name="Narasingarao P."/>
            <person name="Banfield J.F."/>
            <person name="Heidelberg K.B."/>
            <person name="Allen E.E."/>
        </authorList>
    </citation>
    <scope>NUCLEOTIDE SEQUENCE [LARGE SCALE GENOMIC DNA]</scope>
    <source>
        <strain evidence="2">J07HQW1</strain>
    </source>
</reference>